<reference evidence="1 2" key="1">
    <citation type="submission" date="2023-06" db="EMBL/GenBank/DDBJ databases">
        <title>Novel species in genus Planococcus.</title>
        <authorList>
            <person name="Ning S."/>
        </authorList>
    </citation>
    <scope>NUCLEOTIDE SEQUENCE [LARGE SCALE GENOMIC DNA]</scope>
    <source>
        <strain evidence="1 2">N028</strain>
    </source>
</reference>
<dbReference type="Proteomes" id="UP001172055">
    <property type="component" value="Unassembled WGS sequence"/>
</dbReference>
<accession>A0ABT8N7B3</accession>
<sequence>MRLNHALVIGGTGMLANVSLWLAEHDYHVSVIGRNPEKMQHLTIQNPEQLTPVLVDYSNPKEFSEQIHRIQQQNGPIQLVVAWVHSTGQHVIPCLTELLSPTQPWDLFQVHGSSSNLQEIKAKTALPSHVLYHQIQLGFKIEYGFSRWLTNEEISDGVIETIREGKSELLIGTLEPWKKRP</sequence>
<organism evidence="1 2">
    <name type="scientific">Planococcus shixiaomingii</name>
    <dbReference type="NCBI Taxonomy" id="3058393"/>
    <lineage>
        <taxon>Bacteria</taxon>
        <taxon>Bacillati</taxon>
        <taxon>Bacillota</taxon>
        <taxon>Bacilli</taxon>
        <taxon>Bacillales</taxon>
        <taxon>Caryophanaceae</taxon>
        <taxon>Planococcus</taxon>
    </lineage>
</organism>
<evidence type="ECO:0000313" key="1">
    <source>
        <dbReference type="EMBL" id="MDN7243547.1"/>
    </source>
</evidence>
<protein>
    <submittedName>
        <fullName evidence="1">Short-chain dehydrogenase</fullName>
    </submittedName>
</protein>
<proteinExistence type="predicted"/>
<gene>
    <name evidence="1" type="ORF">QWY14_17290</name>
</gene>
<evidence type="ECO:0000313" key="2">
    <source>
        <dbReference type="Proteomes" id="UP001172055"/>
    </source>
</evidence>
<dbReference type="SUPFAM" id="SSF51735">
    <property type="entry name" value="NAD(P)-binding Rossmann-fold domains"/>
    <property type="match status" value="1"/>
</dbReference>
<dbReference type="NCBIfam" id="NF006168">
    <property type="entry name" value="PRK08309.1"/>
    <property type="match status" value="1"/>
</dbReference>
<keyword evidence="2" id="KW-1185">Reference proteome</keyword>
<dbReference type="EMBL" id="JAUJWV010000004">
    <property type="protein sequence ID" value="MDN7243547.1"/>
    <property type="molecule type" value="Genomic_DNA"/>
</dbReference>
<dbReference type="InterPro" id="IPR036291">
    <property type="entry name" value="NAD(P)-bd_dom_sf"/>
</dbReference>
<dbReference type="RefSeq" id="WP_301724955.1">
    <property type="nucleotide sequence ID" value="NZ_JAUJWV010000004.1"/>
</dbReference>
<dbReference type="Gene3D" id="3.40.50.720">
    <property type="entry name" value="NAD(P)-binding Rossmann-like Domain"/>
    <property type="match status" value="1"/>
</dbReference>
<comment type="caution">
    <text evidence="1">The sequence shown here is derived from an EMBL/GenBank/DDBJ whole genome shotgun (WGS) entry which is preliminary data.</text>
</comment>
<name>A0ABT8N7B3_9BACL</name>